<evidence type="ECO:0000313" key="1">
    <source>
        <dbReference type="EMBL" id="CAK0821306.1"/>
    </source>
</evidence>
<dbReference type="EMBL" id="CAUYUJ010007594">
    <property type="protein sequence ID" value="CAK0821306.1"/>
    <property type="molecule type" value="Genomic_DNA"/>
</dbReference>
<gene>
    <name evidence="1" type="ORF">PCOR1329_LOCUS22659</name>
</gene>
<protein>
    <submittedName>
        <fullName evidence="1">Uncharacterized protein</fullName>
    </submittedName>
</protein>
<keyword evidence="2" id="KW-1185">Reference proteome</keyword>
<accession>A0ABN9RQ05</accession>
<proteinExistence type="predicted"/>
<comment type="caution">
    <text evidence="1">The sequence shown here is derived from an EMBL/GenBank/DDBJ whole genome shotgun (WGS) entry which is preliminary data.</text>
</comment>
<evidence type="ECO:0000313" key="2">
    <source>
        <dbReference type="Proteomes" id="UP001189429"/>
    </source>
</evidence>
<sequence>MQNLRLDFFRDFRPCLGVREVAAPGAQPARLWMWPCFPPARSRPPMPGRLGTAAVFAVSVTAMASKPLLLHLTRGDTGSRSALSPVHFQLAAEGCKVGFSLLALAVRLAVGLPAPLWRGLGHTARFM</sequence>
<name>A0ABN9RQ05_9DINO</name>
<dbReference type="Proteomes" id="UP001189429">
    <property type="component" value="Unassembled WGS sequence"/>
</dbReference>
<feature type="non-terminal residue" evidence="1">
    <location>
        <position position="127"/>
    </location>
</feature>
<organism evidence="1 2">
    <name type="scientific">Prorocentrum cordatum</name>
    <dbReference type="NCBI Taxonomy" id="2364126"/>
    <lineage>
        <taxon>Eukaryota</taxon>
        <taxon>Sar</taxon>
        <taxon>Alveolata</taxon>
        <taxon>Dinophyceae</taxon>
        <taxon>Prorocentrales</taxon>
        <taxon>Prorocentraceae</taxon>
        <taxon>Prorocentrum</taxon>
    </lineage>
</organism>
<reference evidence="1" key="1">
    <citation type="submission" date="2023-10" db="EMBL/GenBank/DDBJ databases">
        <authorList>
            <person name="Chen Y."/>
            <person name="Shah S."/>
            <person name="Dougan E. K."/>
            <person name="Thang M."/>
            <person name="Chan C."/>
        </authorList>
    </citation>
    <scope>NUCLEOTIDE SEQUENCE [LARGE SCALE GENOMIC DNA]</scope>
</reference>